<dbReference type="Gene3D" id="3.40.50.300">
    <property type="entry name" value="P-loop containing nucleotide triphosphate hydrolases"/>
    <property type="match status" value="1"/>
</dbReference>
<name>W7DW72_9LIST</name>
<evidence type="ECO:0000256" key="5">
    <source>
        <dbReference type="PROSITE-ProRule" id="PRU00560"/>
    </source>
</evidence>
<dbReference type="PATRIC" id="fig|1265822.4.peg.632"/>
<comment type="caution">
    <text evidence="7">The sequence shown here is derived from an EMBL/GenBank/DDBJ whole genome shotgun (WGS) entry which is preliminary data.</text>
</comment>
<evidence type="ECO:0000259" key="6">
    <source>
        <dbReference type="PROSITE" id="PS51198"/>
    </source>
</evidence>
<gene>
    <name evidence="7" type="ORF">MCOL2_03071</name>
</gene>
<dbReference type="PANTHER" id="PTHR11070">
    <property type="entry name" value="UVRD / RECB / PCRA DNA HELICASE FAMILY MEMBER"/>
    <property type="match status" value="1"/>
</dbReference>
<dbReference type="PANTHER" id="PTHR11070:SF48">
    <property type="entry name" value="ATP-DEPENDENT HELICASE_NUCLEASE SUBUNIT A"/>
    <property type="match status" value="1"/>
</dbReference>
<feature type="binding site" evidence="5">
    <location>
        <begin position="32"/>
        <end position="39"/>
    </location>
    <ligand>
        <name>ATP</name>
        <dbReference type="ChEBI" id="CHEBI:30616"/>
    </ligand>
</feature>
<dbReference type="GO" id="GO:0000725">
    <property type="term" value="P:recombinational repair"/>
    <property type="evidence" value="ECO:0007669"/>
    <property type="project" value="TreeGrafter"/>
</dbReference>
<evidence type="ECO:0000256" key="1">
    <source>
        <dbReference type="ARBA" id="ARBA00022741"/>
    </source>
</evidence>
<reference evidence="7 8" key="1">
    <citation type="submission" date="2012-12" db="EMBL/GenBank/DDBJ databases">
        <title>Novel taxa of Listeriaceae from agricultural environments in the United States.</title>
        <authorList>
            <person name="den Bakker H.C."/>
            <person name="Allred A."/>
            <person name="Warchocki S."/>
            <person name="Wright E.M."/>
            <person name="Burrell A."/>
            <person name="Nightingale K.K."/>
            <person name="Kephart D."/>
            <person name="Wiedmann M."/>
        </authorList>
    </citation>
    <scope>NUCLEOTIDE SEQUENCE [LARGE SCALE GENOMIC DNA]</scope>
    <source>
        <strain evidence="7 8">FSL S10-1203</strain>
    </source>
</reference>
<sequence length="128" mass="14127">MANLPAKPSDVSWTDEQWQAIYSKGQNILVAAAAGSGKTAVLVNRIIEKIRDEENPCNVDELLVVTFTNASAAEMKYRVGQALENALAENPDSLHLKKTINAFKSCLHSNSTLFLPRFNSQILLYCQC</sequence>
<organism evidence="7 8">
    <name type="scientific">Listeria fleischmannii FSL S10-1203</name>
    <dbReference type="NCBI Taxonomy" id="1265822"/>
    <lineage>
        <taxon>Bacteria</taxon>
        <taxon>Bacillati</taxon>
        <taxon>Bacillota</taxon>
        <taxon>Bacilli</taxon>
        <taxon>Bacillales</taxon>
        <taxon>Listeriaceae</taxon>
        <taxon>Listeria</taxon>
    </lineage>
</organism>
<keyword evidence="4 5" id="KW-0067">ATP-binding</keyword>
<protein>
    <submittedName>
        <fullName evidence="7">Putative ATP-dependent deoxyribonuclease subunit A</fullName>
    </submittedName>
</protein>
<dbReference type="GO" id="GO:0005829">
    <property type="term" value="C:cytosol"/>
    <property type="evidence" value="ECO:0007669"/>
    <property type="project" value="TreeGrafter"/>
</dbReference>
<dbReference type="GO" id="GO:0016787">
    <property type="term" value="F:hydrolase activity"/>
    <property type="evidence" value="ECO:0007669"/>
    <property type="project" value="UniProtKB-UniRule"/>
</dbReference>
<evidence type="ECO:0000256" key="2">
    <source>
        <dbReference type="ARBA" id="ARBA00022801"/>
    </source>
</evidence>
<keyword evidence="2 5" id="KW-0378">Hydrolase</keyword>
<dbReference type="SUPFAM" id="SSF52540">
    <property type="entry name" value="P-loop containing nucleoside triphosphate hydrolases"/>
    <property type="match status" value="1"/>
</dbReference>
<dbReference type="InterPro" id="IPR027417">
    <property type="entry name" value="P-loop_NTPase"/>
</dbReference>
<accession>W7DW72</accession>
<dbReference type="GO" id="GO:0005524">
    <property type="term" value="F:ATP binding"/>
    <property type="evidence" value="ECO:0007669"/>
    <property type="project" value="UniProtKB-UniRule"/>
</dbReference>
<dbReference type="PROSITE" id="PS51198">
    <property type="entry name" value="UVRD_HELICASE_ATP_BIND"/>
    <property type="match status" value="1"/>
</dbReference>
<evidence type="ECO:0000313" key="8">
    <source>
        <dbReference type="Proteomes" id="UP000019241"/>
    </source>
</evidence>
<dbReference type="EMBL" id="AODM01000010">
    <property type="protein sequence ID" value="EUJ63241.1"/>
    <property type="molecule type" value="Genomic_DNA"/>
</dbReference>
<dbReference type="GO" id="GO:0043138">
    <property type="term" value="F:3'-5' DNA helicase activity"/>
    <property type="evidence" value="ECO:0007669"/>
    <property type="project" value="TreeGrafter"/>
</dbReference>
<dbReference type="InterPro" id="IPR000212">
    <property type="entry name" value="DNA_helicase_UvrD/REP"/>
</dbReference>
<dbReference type="GO" id="GO:0033202">
    <property type="term" value="C:DNA helicase complex"/>
    <property type="evidence" value="ECO:0007669"/>
    <property type="project" value="TreeGrafter"/>
</dbReference>
<dbReference type="AlphaFoldDB" id="W7DW72"/>
<feature type="domain" description="UvrD-like helicase ATP-binding" evidence="6">
    <location>
        <begin position="11"/>
        <end position="128"/>
    </location>
</feature>
<dbReference type="Proteomes" id="UP000019241">
    <property type="component" value="Unassembled WGS sequence"/>
</dbReference>
<evidence type="ECO:0000313" key="7">
    <source>
        <dbReference type="EMBL" id="EUJ63241.1"/>
    </source>
</evidence>
<evidence type="ECO:0000256" key="4">
    <source>
        <dbReference type="ARBA" id="ARBA00022840"/>
    </source>
</evidence>
<dbReference type="InterPro" id="IPR014016">
    <property type="entry name" value="UvrD-like_ATP-bd"/>
</dbReference>
<keyword evidence="1 5" id="KW-0547">Nucleotide-binding</keyword>
<keyword evidence="3 5" id="KW-0347">Helicase</keyword>
<evidence type="ECO:0000256" key="3">
    <source>
        <dbReference type="ARBA" id="ARBA00022806"/>
    </source>
</evidence>
<dbReference type="Pfam" id="PF00580">
    <property type="entry name" value="UvrD-helicase"/>
    <property type="match status" value="1"/>
</dbReference>
<proteinExistence type="predicted"/>
<dbReference type="GO" id="GO:0003677">
    <property type="term" value="F:DNA binding"/>
    <property type="evidence" value="ECO:0007669"/>
    <property type="project" value="InterPro"/>
</dbReference>